<dbReference type="PANTHER" id="PTHR47723:SF19">
    <property type="entry name" value="POLYNUCLEOTIDYL TRANSFERASE, RIBONUCLEASE H-LIKE SUPERFAMILY PROTEIN"/>
    <property type="match status" value="1"/>
</dbReference>
<dbReference type="SUPFAM" id="SSF53098">
    <property type="entry name" value="Ribonuclease H-like"/>
    <property type="match status" value="1"/>
</dbReference>
<dbReference type="EMBL" id="CAUOFW020003325">
    <property type="protein sequence ID" value="CAK9159209.1"/>
    <property type="molecule type" value="Genomic_DNA"/>
</dbReference>
<dbReference type="InterPro" id="IPR053151">
    <property type="entry name" value="RNase_H-like"/>
</dbReference>
<comment type="caution">
    <text evidence="2">The sequence shown here is derived from an EMBL/GenBank/DDBJ whole genome shotgun (WGS) entry which is preliminary data.</text>
</comment>
<organism evidence="2 3">
    <name type="scientific">Ilex paraguariensis</name>
    <name type="common">yerba mate</name>
    <dbReference type="NCBI Taxonomy" id="185542"/>
    <lineage>
        <taxon>Eukaryota</taxon>
        <taxon>Viridiplantae</taxon>
        <taxon>Streptophyta</taxon>
        <taxon>Embryophyta</taxon>
        <taxon>Tracheophyta</taxon>
        <taxon>Spermatophyta</taxon>
        <taxon>Magnoliopsida</taxon>
        <taxon>eudicotyledons</taxon>
        <taxon>Gunneridae</taxon>
        <taxon>Pentapetalae</taxon>
        <taxon>asterids</taxon>
        <taxon>campanulids</taxon>
        <taxon>Aquifoliales</taxon>
        <taxon>Aquifoliaceae</taxon>
        <taxon>Ilex</taxon>
    </lineage>
</organism>
<dbReference type="InterPro" id="IPR012337">
    <property type="entry name" value="RNaseH-like_sf"/>
</dbReference>
<evidence type="ECO:0000313" key="3">
    <source>
        <dbReference type="Proteomes" id="UP001642360"/>
    </source>
</evidence>
<dbReference type="InterPro" id="IPR002156">
    <property type="entry name" value="RNaseH_domain"/>
</dbReference>
<sequence>MGVQLMIIPLEMRCSKKAMVVDLLTSSNVVERAIVAASEVFQSRGMQKPFEHGQSKCSAGMEPASTSRQALFGVVVRDQMGTLITGAAGTMRASSALSAEAWAVRCACAMAVVENFHEVIVESDSKVLIEALHRGPTSLIQEVETFQRIFGFMPVKFLRTDFIL</sequence>
<evidence type="ECO:0000313" key="2">
    <source>
        <dbReference type="EMBL" id="CAK9159209.1"/>
    </source>
</evidence>
<proteinExistence type="predicted"/>
<protein>
    <recommendedName>
        <fullName evidence="1">RNase H type-1 domain-containing protein</fullName>
    </recommendedName>
</protein>
<dbReference type="Proteomes" id="UP001642360">
    <property type="component" value="Unassembled WGS sequence"/>
</dbReference>
<name>A0ABC8SPY3_9AQUA</name>
<dbReference type="AlphaFoldDB" id="A0ABC8SPY3"/>
<reference evidence="2 3" key="1">
    <citation type="submission" date="2024-02" db="EMBL/GenBank/DDBJ databases">
        <authorList>
            <person name="Vignale AGUSTIN F."/>
            <person name="Sosa J E."/>
            <person name="Modenutti C."/>
        </authorList>
    </citation>
    <scope>NUCLEOTIDE SEQUENCE [LARGE SCALE GENOMIC DNA]</scope>
</reference>
<dbReference type="InterPro" id="IPR036397">
    <property type="entry name" value="RNaseH_sf"/>
</dbReference>
<dbReference type="Gene3D" id="3.30.420.10">
    <property type="entry name" value="Ribonuclease H-like superfamily/Ribonuclease H"/>
    <property type="match status" value="1"/>
</dbReference>
<dbReference type="InterPro" id="IPR044730">
    <property type="entry name" value="RNase_H-like_dom_plant"/>
</dbReference>
<keyword evidence="3" id="KW-1185">Reference proteome</keyword>
<gene>
    <name evidence="2" type="ORF">ILEXP_LOCUS27908</name>
</gene>
<dbReference type="CDD" id="cd06222">
    <property type="entry name" value="RNase_H_like"/>
    <property type="match status" value="1"/>
</dbReference>
<dbReference type="Pfam" id="PF13456">
    <property type="entry name" value="RVT_3"/>
    <property type="match status" value="1"/>
</dbReference>
<dbReference type="PANTHER" id="PTHR47723">
    <property type="entry name" value="OS05G0353850 PROTEIN"/>
    <property type="match status" value="1"/>
</dbReference>
<accession>A0ABC8SPY3</accession>
<evidence type="ECO:0000259" key="1">
    <source>
        <dbReference type="Pfam" id="PF13456"/>
    </source>
</evidence>
<feature type="domain" description="RNase H type-1" evidence="1">
    <location>
        <begin position="66"/>
        <end position="134"/>
    </location>
</feature>